<dbReference type="EMBL" id="PYYB01000002">
    <property type="protein sequence ID" value="PTL56404.1"/>
    <property type="molecule type" value="Genomic_DNA"/>
</dbReference>
<comment type="caution">
    <text evidence="2">The sequence shown here is derived from an EMBL/GenBank/DDBJ whole genome shotgun (WGS) entry which is preliminary data.</text>
</comment>
<evidence type="ECO:0000313" key="3">
    <source>
        <dbReference type="Proteomes" id="UP000240739"/>
    </source>
</evidence>
<dbReference type="Pfam" id="PF00149">
    <property type="entry name" value="Metallophos"/>
    <property type="match status" value="1"/>
</dbReference>
<evidence type="ECO:0000313" key="2">
    <source>
        <dbReference type="EMBL" id="PTL56404.1"/>
    </source>
</evidence>
<keyword evidence="3" id="KW-1185">Reference proteome</keyword>
<dbReference type="InterPro" id="IPR004843">
    <property type="entry name" value="Calcineurin-like_PHP"/>
</dbReference>
<organism evidence="2 3">
    <name type="scientific">Paraconexibacter algicola</name>
    <dbReference type="NCBI Taxonomy" id="2133960"/>
    <lineage>
        <taxon>Bacteria</taxon>
        <taxon>Bacillati</taxon>
        <taxon>Actinomycetota</taxon>
        <taxon>Thermoleophilia</taxon>
        <taxon>Solirubrobacterales</taxon>
        <taxon>Paraconexibacteraceae</taxon>
        <taxon>Paraconexibacter</taxon>
    </lineage>
</organism>
<proteinExistence type="predicted"/>
<accession>A0A2T4UF48</accession>
<protein>
    <recommendedName>
        <fullName evidence="1">Calcineurin-like phosphoesterase domain-containing protein</fullName>
    </recommendedName>
</protein>
<name>A0A2T4UF48_9ACTN</name>
<evidence type="ECO:0000259" key="1">
    <source>
        <dbReference type="Pfam" id="PF00149"/>
    </source>
</evidence>
<gene>
    <name evidence="2" type="ORF">C7Y72_15690</name>
</gene>
<dbReference type="GO" id="GO:0016787">
    <property type="term" value="F:hydrolase activity"/>
    <property type="evidence" value="ECO:0007669"/>
    <property type="project" value="InterPro"/>
</dbReference>
<dbReference type="RefSeq" id="WP_107570123.1">
    <property type="nucleotide sequence ID" value="NZ_PYYB01000002.1"/>
</dbReference>
<dbReference type="Gene3D" id="3.60.21.10">
    <property type="match status" value="1"/>
</dbReference>
<dbReference type="SUPFAM" id="SSF56300">
    <property type="entry name" value="Metallo-dependent phosphatases"/>
    <property type="match status" value="1"/>
</dbReference>
<feature type="domain" description="Calcineurin-like phosphoesterase" evidence="1">
    <location>
        <begin position="1"/>
        <end position="154"/>
    </location>
</feature>
<dbReference type="OrthoDB" id="5243860at2"/>
<reference evidence="2 3" key="1">
    <citation type="submission" date="2018-03" db="EMBL/GenBank/DDBJ databases">
        <title>Aquarubrobacter algicola gen. nov., sp. nov., a novel actinobacterium isolated from shallow eutrophic lake during the end of cyanobacterial harmful algal blooms.</title>
        <authorList>
            <person name="Chun S.J."/>
        </authorList>
    </citation>
    <scope>NUCLEOTIDE SEQUENCE [LARGE SCALE GENOMIC DNA]</scope>
    <source>
        <strain evidence="2 3">Seoho-28</strain>
    </source>
</reference>
<dbReference type="Proteomes" id="UP000240739">
    <property type="component" value="Unassembled WGS sequence"/>
</dbReference>
<sequence length="367" mass="39214">MRTTVISDLHLGAHRAVDVLRRPGPLAGLRAALAGTDRLVLLGDVVELRQGPLRDALAAALPVLAALGETLGPNGEIVLVTGNHDHHLIAPWLEARAVPDPPPPLGLERRLTVRELERVPALRAIRDAVRPARLVVAFPGVALRDDVYALHGHYLDRVTTLPSFERLALGAMARVVGEVPEGRGAATAEDFEAGLQPLYAWMHALAQSPAGTWSAGTQKTSASTWKVLAGDLGDRRRSPRELLLTRAFPLAVGALNRARIGPLSADISAPELRRAGLGAIGEVVWRLGITAEHVIFGHTHRAGPLPGDHRHEWLVPGTGARLWNGGSWVDEPVFSGGDPDGPYFAGRAVVLDDDAPPRLERLVAALD</sequence>
<dbReference type="InterPro" id="IPR029052">
    <property type="entry name" value="Metallo-depent_PP-like"/>
</dbReference>
<dbReference type="AlphaFoldDB" id="A0A2T4UF48"/>